<evidence type="ECO:0000313" key="2">
    <source>
        <dbReference type="Proteomes" id="UP001292913"/>
    </source>
</evidence>
<dbReference type="EMBL" id="JARZAK010000002">
    <property type="protein sequence ID" value="MDY7257089.1"/>
    <property type="molecule type" value="Genomic_DNA"/>
</dbReference>
<evidence type="ECO:0008006" key="3">
    <source>
        <dbReference type="Google" id="ProtNLM"/>
    </source>
</evidence>
<proteinExistence type="predicted"/>
<comment type="caution">
    <text evidence="1">The sequence shown here is derived from an EMBL/GenBank/DDBJ whole genome shotgun (WGS) entry which is preliminary data.</text>
</comment>
<organism evidence="1 2">
    <name type="scientific">Bacteroides vicugnae</name>
    <dbReference type="NCBI Taxonomy" id="3037989"/>
    <lineage>
        <taxon>Bacteria</taxon>
        <taxon>Pseudomonadati</taxon>
        <taxon>Bacteroidota</taxon>
        <taxon>Bacteroidia</taxon>
        <taxon>Bacteroidales</taxon>
        <taxon>Bacteroidaceae</taxon>
        <taxon>Bacteroides</taxon>
    </lineage>
</organism>
<evidence type="ECO:0000313" key="1">
    <source>
        <dbReference type="EMBL" id="MDY7257089.1"/>
    </source>
</evidence>
<sequence length="137" mass="15713">MNKVKKEELDSILKRHNDKNTIENMQTIVNRLIEAGFTISTKELHDLSCVCALLTKQAEEMAKSKENQREAYMRLGAEINAATYAMREALLYHTSTPLDADAYEIVDNCVVLSQTWAEKKAQEYITRPKNNSYAWNP</sequence>
<name>A0ABU5HMA1_9BACE</name>
<accession>A0ABU5HMA1</accession>
<keyword evidence="2" id="KW-1185">Reference proteome</keyword>
<dbReference type="RefSeq" id="WP_320979670.1">
    <property type="nucleotide sequence ID" value="NZ_JARZAK010000002.1"/>
</dbReference>
<dbReference type="Proteomes" id="UP001292913">
    <property type="component" value="Unassembled WGS sequence"/>
</dbReference>
<gene>
    <name evidence="1" type="ORF">QHG74_05095</name>
</gene>
<protein>
    <recommendedName>
        <fullName evidence="3">PcfK-like protein</fullName>
    </recommendedName>
</protein>
<reference evidence="1 2" key="1">
    <citation type="submission" date="2023-04" db="EMBL/GenBank/DDBJ databases">
        <title>Bacteroides pacosi sp. nov., isolated from the fecal material of an alpaca.</title>
        <authorList>
            <person name="Miller S."/>
            <person name="Hendry M."/>
            <person name="King J."/>
            <person name="Sankaranarayanan K."/>
            <person name="Lawson P.A."/>
        </authorList>
    </citation>
    <scope>NUCLEOTIDE SEQUENCE [LARGE SCALE GENOMIC DNA]</scope>
    <source>
        <strain evidence="1 2">A2-P53</strain>
    </source>
</reference>